<dbReference type="AlphaFoldDB" id="A0A256FF66"/>
<protein>
    <submittedName>
        <fullName evidence="1">Uncharacterized protein</fullName>
    </submittedName>
</protein>
<accession>A0A256FF66</accession>
<sequence length="49" mass="5795">MVKHSEFKFLFRPVPVTAETAMRAPVYENAAHIQERTHDHSYPCWVHDN</sequence>
<dbReference type="EMBL" id="NNRJ01000052">
    <property type="protein sequence ID" value="OYR13428.1"/>
    <property type="molecule type" value="Genomic_DNA"/>
</dbReference>
<evidence type="ECO:0000313" key="1">
    <source>
        <dbReference type="EMBL" id="OYR13428.1"/>
    </source>
</evidence>
<organism evidence="1 2">
    <name type="scientific">Brucella thiophenivorans</name>
    <dbReference type="NCBI Taxonomy" id="571255"/>
    <lineage>
        <taxon>Bacteria</taxon>
        <taxon>Pseudomonadati</taxon>
        <taxon>Pseudomonadota</taxon>
        <taxon>Alphaproteobacteria</taxon>
        <taxon>Hyphomicrobiales</taxon>
        <taxon>Brucellaceae</taxon>
        <taxon>Brucella/Ochrobactrum group</taxon>
        <taxon>Brucella</taxon>
    </lineage>
</organism>
<gene>
    <name evidence="1" type="ORF">CEV31_3416</name>
</gene>
<comment type="caution">
    <text evidence="1">The sequence shown here is derived from an EMBL/GenBank/DDBJ whole genome shotgun (WGS) entry which is preliminary data.</text>
</comment>
<reference evidence="1 2" key="1">
    <citation type="submission" date="2017-07" db="EMBL/GenBank/DDBJ databases">
        <title>Phylogenetic study on the rhizospheric bacterium Ochrobactrum sp. A44.</title>
        <authorList>
            <person name="Krzyzanowska D.M."/>
            <person name="Ossowicki A."/>
            <person name="Rajewska M."/>
            <person name="Maciag T."/>
            <person name="Kaczynski Z."/>
            <person name="Czerwicka M."/>
            <person name="Jafra S."/>
        </authorList>
    </citation>
    <scope>NUCLEOTIDE SEQUENCE [LARGE SCALE GENOMIC DNA]</scope>
    <source>
        <strain evidence="1 2">DSM 7216</strain>
    </source>
</reference>
<dbReference type="Proteomes" id="UP000215590">
    <property type="component" value="Unassembled WGS sequence"/>
</dbReference>
<evidence type="ECO:0000313" key="2">
    <source>
        <dbReference type="Proteomes" id="UP000215590"/>
    </source>
</evidence>
<proteinExistence type="predicted"/>
<keyword evidence="2" id="KW-1185">Reference proteome</keyword>
<name>A0A256FF66_9HYPH</name>